<protein>
    <recommendedName>
        <fullName evidence="2">protein-tyrosine-phosphatase</fullName>
        <ecNumber evidence="2">3.1.3.48</ecNumber>
    </recommendedName>
</protein>
<dbReference type="Pfam" id="PF01451">
    <property type="entry name" value="LMWPc"/>
    <property type="match status" value="1"/>
</dbReference>
<feature type="active site" evidence="5">
    <location>
        <position position="23"/>
    </location>
</feature>
<dbReference type="EMBL" id="AP018049">
    <property type="protein sequence ID" value="BBA28946.1"/>
    <property type="molecule type" value="Genomic_DNA"/>
</dbReference>
<dbReference type="Proteomes" id="UP000267517">
    <property type="component" value="Chromosome I"/>
</dbReference>
<comment type="similarity">
    <text evidence="1">Belongs to the low molecular weight phosphotyrosine protein phosphatase family.</text>
</comment>
<evidence type="ECO:0000313" key="7">
    <source>
        <dbReference type="EMBL" id="BBA28946.1"/>
    </source>
</evidence>
<dbReference type="PANTHER" id="PTHR11717:SF7">
    <property type="entry name" value="LOW MOLECULAR WEIGHT PHOSPHOTYROSINE PROTEIN PHOSPHATASE"/>
    <property type="match status" value="1"/>
</dbReference>
<evidence type="ECO:0000259" key="6">
    <source>
        <dbReference type="SMART" id="SM00226"/>
    </source>
</evidence>
<keyword evidence="4" id="KW-0904">Protein phosphatase</keyword>
<evidence type="ECO:0000313" key="8">
    <source>
        <dbReference type="Proteomes" id="UP000267517"/>
    </source>
</evidence>
<dbReference type="InterPro" id="IPR023485">
    <property type="entry name" value="Ptyr_pPase"/>
</dbReference>
<dbReference type="EC" id="3.1.3.48" evidence="2"/>
<dbReference type="AlphaFoldDB" id="A0A250KH78"/>
<dbReference type="SMART" id="SM00226">
    <property type="entry name" value="LMWPc"/>
    <property type="match status" value="1"/>
</dbReference>
<dbReference type="InterPro" id="IPR036196">
    <property type="entry name" value="Ptyr_pPase_sf"/>
</dbReference>
<reference evidence="7 8" key="1">
    <citation type="submission" date="2017-05" db="EMBL/GenBank/DDBJ databases">
        <title>whole genome sequence of Prevotella melaninogenica GAI 07411.</title>
        <authorList>
            <person name="Kondo Y."/>
            <person name="Hoshino T."/>
        </authorList>
    </citation>
    <scope>NUCLEOTIDE SEQUENCE [LARGE SCALE GENOMIC DNA]</scope>
    <source>
        <strain evidence="7 8">GAI 07411</strain>
    </source>
</reference>
<dbReference type="InterPro" id="IPR050438">
    <property type="entry name" value="LMW_PTPase"/>
</dbReference>
<dbReference type="PANTHER" id="PTHR11717">
    <property type="entry name" value="LOW MOLECULAR WEIGHT PROTEIN TYROSINE PHOSPHATASE"/>
    <property type="match status" value="1"/>
</dbReference>
<proteinExistence type="inferred from homology"/>
<dbReference type="Gene3D" id="3.40.50.2300">
    <property type="match status" value="1"/>
</dbReference>
<keyword evidence="3" id="KW-0378">Hydrolase</keyword>
<evidence type="ECO:0000256" key="2">
    <source>
        <dbReference type="ARBA" id="ARBA00013064"/>
    </source>
</evidence>
<name>A0A250KH78_9BACT</name>
<sequence length="163" mass="18570">MKMDTTTNEKVSILFICLGNICRSPAAHAVMQHLVEERGCADRYMIDSAGIGNWHVGQLPDKRMREHGRQRGYSVDHRARQFDARRDFDLFDKIVVMDEDNYRNITSQAPNEAAREKVVRMADFFTQHPSATCVPDPYYGDADDFNLALDLIEDGCEGILNTI</sequence>
<evidence type="ECO:0000256" key="4">
    <source>
        <dbReference type="ARBA" id="ARBA00022912"/>
    </source>
</evidence>
<feature type="active site" description="Proton donor" evidence="5">
    <location>
        <position position="136"/>
    </location>
</feature>
<dbReference type="PRINTS" id="PR00719">
    <property type="entry name" value="LMWPTPASE"/>
</dbReference>
<dbReference type="InterPro" id="IPR017867">
    <property type="entry name" value="Tyr_phospatase_low_mol_wt"/>
</dbReference>
<evidence type="ECO:0000256" key="5">
    <source>
        <dbReference type="PIRSR" id="PIRSR617867-1"/>
    </source>
</evidence>
<feature type="active site" description="Nucleophile" evidence="5">
    <location>
        <position position="17"/>
    </location>
</feature>
<evidence type="ECO:0000256" key="1">
    <source>
        <dbReference type="ARBA" id="ARBA00011063"/>
    </source>
</evidence>
<gene>
    <name evidence="7" type="ORF">PMEL1_00866</name>
</gene>
<dbReference type="CDD" id="cd16343">
    <property type="entry name" value="LMWPTP"/>
    <property type="match status" value="1"/>
</dbReference>
<dbReference type="SUPFAM" id="SSF52788">
    <property type="entry name" value="Phosphotyrosine protein phosphatases I"/>
    <property type="match status" value="1"/>
</dbReference>
<feature type="domain" description="Phosphotyrosine protein phosphatase I" evidence="6">
    <location>
        <begin position="11"/>
        <end position="162"/>
    </location>
</feature>
<organism evidence="7 8">
    <name type="scientific">Prevotella melaninogenica</name>
    <dbReference type="NCBI Taxonomy" id="28132"/>
    <lineage>
        <taxon>Bacteria</taxon>
        <taxon>Pseudomonadati</taxon>
        <taxon>Bacteroidota</taxon>
        <taxon>Bacteroidia</taxon>
        <taxon>Bacteroidales</taxon>
        <taxon>Prevotellaceae</taxon>
        <taxon>Prevotella</taxon>
    </lineage>
</organism>
<evidence type="ECO:0000256" key="3">
    <source>
        <dbReference type="ARBA" id="ARBA00022801"/>
    </source>
</evidence>
<accession>A0A250KH78</accession>
<dbReference type="GO" id="GO:0004725">
    <property type="term" value="F:protein tyrosine phosphatase activity"/>
    <property type="evidence" value="ECO:0007669"/>
    <property type="project" value="UniProtKB-EC"/>
</dbReference>